<dbReference type="Proteomes" id="UP001164374">
    <property type="component" value="Unassembled WGS sequence"/>
</dbReference>
<organism evidence="2 3">
    <name type="scientific">Ralstonia mojiangensis</name>
    <dbReference type="NCBI Taxonomy" id="2953895"/>
    <lineage>
        <taxon>Bacteria</taxon>
        <taxon>Pseudomonadati</taxon>
        <taxon>Pseudomonadota</taxon>
        <taxon>Betaproteobacteria</taxon>
        <taxon>Burkholderiales</taxon>
        <taxon>Burkholderiaceae</taxon>
        <taxon>Ralstonia</taxon>
    </lineage>
</organism>
<sequence>MDGVELVLDVSVVALSIGATAVTCVPRFARGVRVLAGTALFTAAFTPVLAPATIMLVPVPFGIVLAISLLTGSMQEVLGLFALAPRWNAVSAICTAAIAAPAMWWFLSKASRSKHEVDL</sequence>
<comment type="caution">
    <text evidence="2">The sequence shown here is derived from an EMBL/GenBank/DDBJ whole genome shotgun (WGS) entry which is preliminary data.</text>
</comment>
<evidence type="ECO:0000313" key="2">
    <source>
        <dbReference type="EMBL" id="MCT7315094.1"/>
    </source>
</evidence>
<dbReference type="EMBL" id="JAOCQJ010000001">
    <property type="protein sequence ID" value="MCT7315094.1"/>
    <property type="molecule type" value="Genomic_DNA"/>
</dbReference>
<keyword evidence="1" id="KW-1133">Transmembrane helix</keyword>
<proteinExistence type="predicted"/>
<evidence type="ECO:0000313" key="3">
    <source>
        <dbReference type="Proteomes" id="UP001164374"/>
    </source>
</evidence>
<keyword evidence="1" id="KW-0812">Transmembrane</keyword>
<feature type="transmembrane region" description="Helical" evidence="1">
    <location>
        <begin position="87"/>
        <end position="107"/>
    </location>
</feature>
<reference evidence="2" key="2">
    <citation type="submission" date="2023-02" db="EMBL/GenBank/DDBJ databases">
        <authorList>
            <person name="Lu C.-H."/>
        </authorList>
    </citation>
    <scope>NUCLEOTIDE SEQUENCE</scope>
    <source>
        <strain evidence="2">22TCCZM01-4</strain>
    </source>
</reference>
<protein>
    <submittedName>
        <fullName evidence="2">Uncharacterized protein</fullName>
    </submittedName>
</protein>
<accession>A0AAE3L9J1</accession>
<reference evidence="2" key="1">
    <citation type="journal article" date="2023" name="Front. Microbiol.">
        <title>Ralstonia chuxiongensis sp. nov., Ralstonia mojiangensis sp. nov., and Ralstonia soli sp. nov., isolated from tobacco fields, are three novel species in the family Burkholderiaceae.</title>
        <authorList>
            <person name="Lu C.H."/>
            <person name="Zhang Y.Y."/>
            <person name="Jiang N."/>
            <person name="Chen W."/>
            <person name="Shao X."/>
            <person name="Zhao Z.M."/>
            <person name="Lu W.L."/>
            <person name="Hu X."/>
            <person name="Xi Y.X."/>
            <person name="Zou S.Y."/>
            <person name="Wei Q.J."/>
            <person name="Lin Z.L."/>
            <person name="Gong L."/>
            <person name="Gai X.T."/>
            <person name="Zhang L.Q."/>
            <person name="Li J.Y."/>
            <person name="Jin Y."/>
            <person name="Xia Z.Y."/>
        </authorList>
    </citation>
    <scope>NUCLEOTIDE SEQUENCE</scope>
    <source>
        <strain evidence="2">22TCCZM01-4</strain>
    </source>
</reference>
<feature type="transmembrane region" description="Helical" evidence="1">
    <location>
        <begin position="6"/>
        <end position="28"/>
    </location>
</feature>
<feature type="transmembrane region" description="Helical" evidence="1">
    <location>
        <begin position="40"/>
        <end position="67"/>
    </location>
</feature>
<evidence type="ECO:0000256" key="1">
    <source>
        <dbReference type="SAM" id="Phobius"/>
    </source>
</evidence>
<gene>
    <name evidence="2" type="ORF">N5I87_03695</name>
</gene>
<keyword evidence="1" id="KW-0472">Membrane</keyword>
<dbReference type="AlphaFoldDB" id="A0AAE3L9J1"/>
<dbReference type="RefSeq" id="WP_260798514.1">
    <property type="nucleotide sequence ID" value="NZ_JAOCQJ010000001.1"/>
</dbReference>
<name>A0AAE3L9J1_9RALS</name>